<reference evidence="1" key="1">
    <citation type="journal article" date="2016" name="Genome Announc.">
        <title>Draft Genome Sequence of the Syntrophic Lactate-Degrading Bacterium Tepidanaerobacter syntrophicus JLT.</title>
        <authorList>
            <person name="Matsuura N."/>
            <person name="Ohashi A."/>
            <person name="Tourlousse D.M."/>
            <person name="Sekiguchi Y."/>
        </authorList>
    </citation>
    <scope>NUCLEOTIDE SEQUENCE [LARGE SCALE GENOMIC DNA]</scope>
    <source>
        <strain evidence="1">JL</strain>
    </source>
</reference>
<name>A0A0U9HLY9_9FIRM</name>
<dbReference type="STRING" id="224999.GCA_001485475_01363"/>
<accession>A0A0U9HLY9</accession>
<protein>
    <submittedName>
        <fullName evidence="1">Uncharacterized protein</fullName>
    </submittedName>
</protein>
<proteinExistence type="predicted"/>
<gene>
    <name evidence="1" type="ORF">TSYNT_7368</name>
</gene>
<dbReference type="RefSeq" id="WP_059032736.1">
    <property type="nucleotide sequence ID" value="NZ_BSDN01000002.1"/>
</dbReference>
<keyword evidence="2" id="KW-1185">Reference proteome</keyword>
<evidence type="ECO:0000313" key="1">
    <source>
        <dbReference type="EMBL" id="GAQ25347.1"/>
    </source>
</evidence>
<dbReference type="Proteomes" id="UP000062160">
    <property type="component" value="Unassembled WGS sequence"/>
</dbReference>
<dbReference type="AlphaFoldDB" id="A0A0U9HLY9"/>
<evidence type="ECO:0000313" key="2">
    <source>
        <dbReference type="Proteomes" id="UP000062160"/>
    </source>
</evidence>
<organism evidence="1">
    <name type="scientific">Tepidanaerobacter syntrophicus</name>
    <dbReference type="NCBI Taxonomy" id="224999"/>
    <lineage>
        <taxon>Bacteria</taxon>
        <taxon>Bacillati</taxon>
        <taxon>Bacillota</taxon>
        <taxon>Clostridia</taxon>
        <taxon>Thermosediminibacterales</taxon>
        <taxon>Tepidanaerobacteraceae</taxon>
        <taxon>Tepidanaerobacter</taxon>
    </lineage>
</organism>
<sequence length="110" mass="12793">MKVTISAWINPNSDPSLILSGYFPKFVREVECVIPEGQNSVSYRIGVPKSMPYNDDLGFRYISNYVLLYRYEYYIGDFKAQHGSWRQGYLDMSTGDKEDVDYVLENIQLN</sequence>
<dbReference type="EMBL" id="DF977001">
    <property type="protein sequence ID" value="GAQ25347.1"/>
    <property type="molecule type" value="Genomic_DNA"/>
</dbReference>